<dbReference type="STRING" id="717772.THIAE_00250"/>
<evidence type="ECO:0000256" key="3">
    <source>
        <dbReference type="SAM" id="Coils"/>
    </source>
</evidence>
<dbReference type="eggNOG" id="COG2198">
    <property type="taxonomic scope" value="Bacteria"/>
</dbReference>
<dbReference type="RefSeq" id="WP_006459709.1">
    <property type="nucleotide sequence ID" value="NZ_CP007030.1"/>
</dbReference>
<organism evidence="5 6">
    <name type="scientific">Thiomicrospira aerophila AL3</name>
    <dbReference type="NCBI Taxonomy" id="717772"/>
    <lineage>
        <taxon>Bacteria</taxon>
        <taxon>Pseudomonadati</taxon>
        <taxon>Pseudomonadota</taxon>
        <taxon>Gammaproteobacteria</taxon>
        <taxon>Thiotrichales</taxon>
        <taxon>Piscirickettsiaceae</taxon>
        <taxon>Thiomicrospira</taxon>
    </lineage>
</organism>
<evidence type="ECO:0000313" key="6">
    <source>
        <dbReference type="Proteomes" id="UP000005380"/>
    </source>
</evidence>
<keyword evidence="3" id="KW-0175">Coiled coil</keyword>
<dbReference type="PROSITE" id="PS50894">
    <property type="entry name" value="HPT"/>
    <property type="match status" value="1"/>
</dbReference>
<dbReference type="EMBL" id="CP007030">
    <property type="protein sequence ID" value="AHF02169.1"/>
    <property type="molecule type" value="Genomic_DNA"/>
</dbReference>
<sequence length="118" mass="13335">MTSPNTLDSFETLVSLKELLNDDLKPIIVTFLKHTPITLNKLQRAIKAENTTQVKDLAHLLKGSSANLGLMAFSEQCYVIEKSANEDADYEQLQTNLASLITHAENLQQRLEQFIIEY</sequence>
<dbReference type="GO" id="GO:0004672">
    <property type="term" value="F:protein kinase activity"/>
    <property type="evidence" value="ECO:0007669"/>
    <property type="project" value="UniProtKB-ARBA"/>
</dbReference>
<dbReference type="InParanoid" id="W0DYX8"/>
<dbReference type="Pfam" id="PF01627">
    <property type="entry name" value="Hpt"/>
    <property type="match status" value="1"/>
</dbReference>
<feature type="modified residue" description="Phosphohistidine" evidence="2">
    <location>
        <position position="59"/>
    </location>
</feature>
<dbReference type="InterPro" id="IPR008207">
    <property type="entry name" value="Sig_transdc_His_kin_Hpt_dom"/>
</dbReference>
<evidence type="ECO:0000256" key="2">
    <source>
        <dbReference type="PROSITE-ProRule" id="PRU00110"/>
    </source>
</evidence>
<dbReference type="Gene3D" id="1.20.120.160">
    <property type="entry name" value="HPT domain"/>
    <property type="match status" value="1"/>
</dbReference>
<dbReference type="Proteomes" id="UP000005380">
    <property type="component" value="Chromosome"/>
</dbReference>
<feature type="coiled-coil region" evidence="3">
    <location>
        <begin position="90"/>
        <end position="117"/>
    </location>
</feature>
<evidence type="ECO:0000256" key="1">
    <source>
        <dbReference type="ARBA" id="ARBA00023012"/>
    </source>
</evidence>
<proteinExistence type="predicted"/>
<accession>W0DYX8</accession>
<dbReference type="CDD" id="cd00088">
    <property type="entry name" value="HPT"/>
    <property type="match status" value="1"/>
</dbReference>
<keyword evidence="1" id="KW-0902">Two-component regulatory system</keyword>
<gene>
    <name evidence="5" type="ORF">THIAE_00250</name>
</gene>
<dbReference type="KEGG" id="tao:THIAE_00250"/>
<dbReference type="AlphaFoldDB" id="W0DYX8"/>
<dbReference type="OrthoDB" id="9131849at2"/>
<dbReference type="GO" id="GO:0000160">
    <property type="term" value="P:phosphorelay signal transduction system"/>
    <property type="evidence" value="ECO:0007669"/>
    <property type="project" value="UniProtKB-KW"/>
</dbReference>
<name>W0DYX8_9GAMM</name>
<evidence type="ECO:0000259" key="4">
    <source>
        <dbReference type="PROSITE" id="PS50894"/>
    </source>
</evidence>
<reference evidence="5 6" key="1">
    <citation type="submission" date="2013-12" db="EMBL/GenBank/DDBJ databases">
        <authorList>
            <consortium name="DOE Joint Genome Institute"/>
            <person name="Kappler U."/>
            <person name="Huntemann M."/>
            <person name="Han J."/>
            <person name="Chen A."/>
            <person name="Kyrpides N."/>
            <person name="Mavromatis K."/>
            <person name="Markowitz V."/>
            <person name="Palaniappan K."/>
            <person name="Ivanova N."/>
            <person name="Schaumberg A."/>
            <person name="Pati A."/>
            <person name="Liolios K."/>
            <person name="Nordberg H.P."/>
            <person name="Cantor M.N."/>
            <person name="Hua S.X."/>
            <person name="Woyke T."/>
        </authorList>
    </citation>
    <scope>NUCLEOTIDE SEQUENCE [LARGE SCALE GENOMIC DNA]</scope>
    <source>
        <strain evidence="6">AL2</strain>
    </source>
</reference>
<dbReference type="InterPro" id="IPR036641">
    <property type="entry name" value="HPT_dom_sf"/>
</dbReference>
<protein>
    <recommendedName>
        <fullName evidence="4">HPt domain-containing protein</fullName>
    </recommendedName>
</protein>
<dbReference type="SMART" id="SM00073">
    <property type="entry name" value="HPT"/>
    <property type="match status" value="1"/>
</dbReference>
<dbReference type="HOGENOM" id="CLU_2072068_0_0_6"/>
<feature type="domain" description="HPt" evidence="4">
    <location>
        <begin position="20"/>
        <end position="114"/>
    </location>
</feature>
<evidence type="ECO:0000313" key="5">
    <source>
        <dbReference type="EMBL" id="AHF02169.1"/>
    </source>
</evidence>
<keyword evidence="6" id="KW-1185">Reference proteome</keyword>
<keyword evidence="2" id="KW-0597">Phosphoprotein</keyword>
<dbReference type="SUPFAM" id="SSF47226">
    <property type="entry name" value="Histidine-containing phosphotransfer domain, HPT domain"/>
    <property type="match status" value="1"/>
</dbReference>